<comment type="caution">
    <text evidence="2">The sequence shown here is derived from an EMBL/GenBank/DDBJ whole genome shotgun (WGS) entry which is preliminary data.</text>
</comment>
<name>A0A937K1G4_9BACT</name>
<sequence>MSKYFFILLLFLAWKVNAQLAPVYNHFYNNPYLINPAEVGMSGYMSFDFNHRQQWRGIEGAPVVSTFTFQTPFSYKKASVGVTIRNFERGLLNTNDLLFTYSYRAYLTKITTLNFGISAGLTSNTIDLNAIDDPDDPVLVDYTSNNMQPIANAGFKLTSKSGLNIGISLPRLFSPTYLNPESFTSYEFSPFDEVQFVTYFKKPLEKKIVTRKYGRMKRRVEIEDPYAPLQLYFLYKYSKVQDQRIEVLATLNLTENFWVGGSYRMNYGASGLLGLKIKNFLFSYAYEPASEHVEGLPQGTHEVQLTLRIGEKKKIERSKPILRTLEKTETHRARFSADDISEGGDDQGDGNLKKYYVVIKSFKDFNSADEFVRRMAERELYTNIFYNNIDKKYHVYSFQTYKLKEANEQRRAVQELTKYKSVTIITVQQ</sequence>
<dbReference type="Proteomes" id="UP000659388">
    <property type="component" value="Unassembled WGS sequence"/>
</dbReference>
<keyword evidence="3" id="KW-1185">Reference proteome</keyword>
<dbReference type="RefSeq" id="WP_202245090.1">
    <property type="nucleotide sequence ID" value="NZ_JAESIY010000007.1"/>
</dbReference>
<organism evidence="2 3">
    <name type="scientific">Fulvivirga sediminis</name>
    <dbReference type="NCBI Taxonomy" id="2803949"/>
    <lineage>
        <taxon>Bacteria</taxon>
        <taxon>Pseudomonadati</taxon>
        <taxon>Bacteroidota</taxon>
        <taxon>Cytophagia</taxon>
        <taxon>Cytophagales</taxon>
        <taxon>Fulvivirgaceae</taxon>
        <taxon>Fulvivirga</taxon>
    </lineage>
</organism>
<evidence type="ECO:0000256" key="1">
    <source>
        <dbReference type="SAM" id="SignalP"/>
    </source>
</evidence>
<proteinExistence type="predicted"/>
<gene>
    <name evidence="2" type="ORF">JL102_14280</name>
</gene>
<dbReference type="AlphaFoldDB" id="A0A937K1G4"/>
<protein>
    <submittedName>
        <fullName evidence="2">PorP/SprF family type IX secretion system membrane protein</fullName>
    </submittedName>
</protein>
<feature type="signal peptide" evidence="1">
    <location>
        <begin position="1"/>
        <end position="18"/>
    </location>
</feature>
<dbReference type="InterPro" id="IPR019861">
    <property type="entry name" value="PorP/SprF_Bacteroidetes"/>
</dbReference>
<dbReference type="NCBIfam" id="TIGR03519">
    <property type="entry name" value="T9SS_PorP_fam"/>
    <property type="match status" value="1"/>
</dbReference>
<dbReference type="EMBL" id="JAESIY010000007">
    <property type="protein sequence ID" value="MBL3657310.1"/>
    <property type="molecule type" value="Genomic_DNA"/>
</dbReference>
<evidence type="ECO:0000313" key="3">
    <source>
        <dbReference type="Proteomes" id="UP000659388"/>
    </source>
</evidence>
<dbReference type="Pfam" id="PF11751">
    <property type="entry name" value="PorP_SprF"/>
    <property type="match status" value="1"/>
</dbReference>
<evidence type="ECO:0000313" key="2">
    <source>
        <dbReference type="EMBL" id="MBL3657310.1"/>
    </source>
</evidence>
<keyword evidence="1" id="KW-0732">Signal</keyword>
<reference evidence="2" key="1">
    <citation type="submission" date="2021-01" db="EMBL/GenBank/DDBJ databases">
        <title>Fulvivirga kasyanovii gen. nov., sp nov., a novel member of the phylum Bacteroidetes isolated from seawater in a mussel farm.</title>
        <authorList>
            <person name="Zhao L.-H."/>
            <person name="Wang Z.-J."/>
        </authorList>
    </citation>
    <scope>NUCLEOTIDE SEQUENCE</scope>
    <source>
        <strain evidence="2">2943</strain>
    </source>
</reference>
<feature type="chain" id="PRO_5037759164" evidence="1">
    <location>
        <begin position="19"/>
        <end position="429"/>
    </location>
</feature>
<accession>A0A937K1G4</accession>